<gene>
    <name evidence="9" type="ORF">V6X73_01915</name>
</gene>
<evidence type="ECO:0000256" key="1">
    <source>
        <dbReference type="ARBA" id="ARBA00004651"/>
    </source>
</evidence>
<evidence type="ECO:0000256" key="3">
    <source>
        <dbReference type="ARBA" id="ARBA00022475"/>
    </source>
</evidence>
<accession>A0ABV3TA35</accession>
<organism evidence="9 10">
    <name type="scientific">Spiribacter pallidus</name>
    <dbReference type="NCBI Taxonomy" id="1987936"/>
    <lineage>
        <taxon>Bacteria</taxon>
        <taxon>Pseudomonadati</taxon>
        <taxon>Pseudomonadota</taxon>
        <taxon>Gammaproteobacteria</taxon>
        <taxon>Chromatiales</taxon>
        <taxon>Ectothiorhodospiraceae</taxon>
        <taxon>Spiribacter</taxon>
    </lineage>
</organism>
<evidence type="ECO:0000256" key="5">
    <source>
        <dbReference type="ARBA" id="ARBA00022989"/>
    </source>
</evidence>
<evidence type="ECO:0000313" key="10">
    <source>
        <dbReference type="Proteomes" id="UP001556709"/>
    </source>
</evidence>
<reference evidence="9 10" key="1">
    <citation type="submission" date="2024-02" db="EMBL/GenBank/DDBJ databases">
        <title>New especies of Spiribacter isolated from saline water.</title>
        <authorList>
            <person name="Leon M.J."/>
            <person name="De La Haba R."/>
            <person name="Sanchez-Porro C."/>
            <person name="Ventosa A."/>
        </authorList>
    </citation>
    <scope>NUCLEOTIDE SEQUENCE [LARGE SCALE GENOMIC DNA]</scope>
    <source>
        <strain evidence="10">ag22IC6-390</strain>
    </source>
</reference>
<evidence type="ECO:0000256" key="6">
    <source>
        <dbReference type="ARBA" id="ARBA00023136"/>
    </source>
</evidence>
<evidence type="ECO:0000256" key="4">
    <source>
        <dbReference type="ARBA" id="ARBA00022692"/>
    </source>
</evidence>
<dbReference type="PANTHER" id="PTHR33932:SF4">
    <property type="entry name" value="NA(+)_H(+) ANTIPORTER SUBUNIT B"/>
    <property type="match status" value="1"/>
</dbReference>
<evidence type="ECO:0000256" key="7">
    <source>
        <dbReference type="SAM" id="Phobius"/>
    </source>
</evidence>
<keyword evidence="3" id="KW-1003">Cell membrane</keyword>
<sequence>MKDNAILVVVARFLIPLMMLFGLYVQFHGEYSPGGGFQAGVLFAAGWILFVFIYGLETGLRIIPERVIYALACLGVLLYGLIGLLGPLLGGHYLDFSVLLPAPRAAQQAGIILVELGVGITVASVVMLFFLLFARRRAEAEAEGLPLVDPLDEDESRREPRP</sequence>
<comment type="similarity">
    <text evidence="2">Belongs to the CPA3 antiporters (TC 2.A.63) subunit B family.</text>
</comment>
<dbReference type="EMBL" id="JBAKFM010000001">
    <property type="protein sequence ID" value="MEX0468495.1"/>
    <property type="molecule type" value="Genomic_DNA"/>
</dbReference>
<dbReference type="InterPro" id="IPR007182">
    <property type="entry name" value="MnhB"/>
</dbReference>
<evidence type="ECO:0000259" key="8">
    <source>
        <dbReference type="Pfam" id="PF04039"/>
    </source>
</evidence>
<dbReference type="InterPro" id="IPR050622">
    <property type="entry name" value="CPA3_antiporter_subunitB"/>
</dbReference>
<comment type="subcellular location">
    <subcellularLocation>
        <location evidence="1">Cell membrane</location>
        <topology evidence="1">Multi-pass membrane protein</topology>
    </subcellularLocation>
</comment>
<feature type="domain" description="Na+/H+ antiporter MnhB subunit-related protein" evidence="8">
    <location>
        <begin position="6"/>
        <end position="127"/>
    </location>
</feature>
<evidence type="ECO:0000256" key="2">
    <source>
        <dbReference type="ARBA" id="ARBA00009425"/>
    </source>
</evidence>
<feature type="transmembrane region" description="Helical" evidence="7">
    <location>
        <begin position="37"/>
        <end position="56"/>
    </location>
</feature>
<dbReference type="RefSeq" id="WP_367958004.1">
    <property type="nucleotide sequence ID" value="NZ_JBAKFH010000003.1"/>
</dbReference>
<feature type="transmembrane region" description="Helical" evidence="7">
    <location>
        <begin position="109"/>
        <end position="133"/>
    </location>
</feature>
<dbReference type="PANTHER" id="PTHR33932">
    <property type="entry name" value="NA(+)/H(+) ANTIPORTER SUBUNIT B"/>
    <property type="match status" value="1"/>
</dbReference>
<dbReference type="NCBIfam" id="NF009162">
    <property type="entry name" value="PRK12508.1"/>
    <property type="match status" value="1"/>
</dbReference>
<evidence type="ECO:0000313" key="9">
    <source>
        <dbReference type="EMBL" id="MEX0468495.1"/>
    </source>
</evidence>
<protein>
    <submittedName>
        <fullName evidence="9">Na(+)/H(+) antiporter subunit B</fullName>
    </submittedName>
</protein>
<keyword evidence="4 7" id="KW-0812">Transmembrane</keyword>
<dbReference type="Pfam" id="PF04039">
    <property type="entry name" value="MnhB"/>
    <property type="match status" value="1"/>
</dbReference>
<keyword evidence="6 7" id="KW-0472">Membrane</keyword>
<dbReference type="Proteomes" id="UP001556709">
    <property type="component" value="Unassembled WGS sequence"/>
</dbReference>
<name>A0ABV3TA35_9GAMM</name>
<keyword evidence="10" id="KW-1185">Reference proteome</keyword>
<feature type="transmembrane region" description="Helical" evidence="7">
    <location>
        <begin position="68"/>
        <end position="89"/>
    </location>
</feature>
<feature type="transmembrane region" description="Helical" evidence="7">
    <location>
        <begin position="5"/>
        <end position="25"/>
    </location>
</feature>
<comment type="caution">
    <text evidence="9">The sequence shown here is derived from an EMBL/GenBank/DDBJ whole genome shotgun (WGS) entry which is preliminary data.</text>
</comment>
<proteinExistence type="inferred from homology"/>
<keyword evidence="5 7" id="KW-1133">Transmembrane helix</keyword>